<keyword evidence="2" id="KW-0732">Signal</keyword>
<evidence type="ECO:0000256" key="1">
    <source>
        <dbReference type="SAM" id="Phobius"/>
    </source>
</evidence>
<feature type="transmembrane region" description="Helical" evidence="1">
    <location>
        <begin position="48"/>
        <end position="69"/>
    </location>
</feature>
<evidence type="ECO:0000313" key="3">
    <source>
        <dbReference type="EMBL" id="SLN61445.1"/>
    </source>
</evidence>
<name>A0A1Y5TGL0_9RHOB</name>
<feature type="signal peptide" evidence="2">
    <location>
        <begin position="1"/>
        <end position="20"/>
    </location>
</feature>
<proteinExistence type="predicted"/>
<dbReference type="EMBL" id="FWFL01000010">
    <property type="protein sequence ID" value="SLN61445.1"/>
    <property type="molecule type" value="Genomic_DNA"/>
</dbReference>
<organism evidence="3 4">
    <name type="scientific">Roseovarius litorisediminis</name>
    <dbReference type="NCBI Taxonomy" id="1312363"/>
    <lineage>
        <taxon>Bacteria</taxon>
        <taxon>Pseudomonadati</taxon>
        <taxon>Pseudomonadota</taxon>
        <taxon>Alphaproteobacteria</taxon>
        <taxon>Rhodobacterales</taxon>
        <taxon>Roseobacteraceae</taxon>
        <taxon>Roseovarius</taxon>
    </lineage>
</organism>
<reference evidence="3 4" key="1">
    <citation type="submission" date="2017-03" db="EMBL/GenBank/DDBJ databases">
        <authorList>
            <person name="Afonso C.L."/>
            <person name="Miller P.J."/>
            <person name="Scott M.A."/>
            <person name="Spackman E."/>
            <person name="Goraichik I."/>
            <person name="Dimitrov K.M."/>
            <person name="Suarez D.L."/>
            <person name="Swayne D.E."/>
        </authorList>
    </citation>
    <scope>NUCLEOTIDE SEQUENCE [LARGE SCALE GENOMIC DNA]</scope>
    <source>
        <strain evidence="3 4">CECT 8287</strain>
    </source>
</reference>
<keyword evidence="1" id="KW-0812">Transmembrane</keyword>
<evidence type="ECO:0000313" key="4">
    <source>
        <dbReference type="Proteomes" id="UP000193827"/>
    </source>
</evidence>
<keyword evidence="4" id="KW-1185">Reference proteome</keyword>
<evidence type="ECO:0000256" key="2">
    <source>
        <dbReference type="SAM" id="SignalP"/>
    </source>
</evidence>
<accession>A0A1Y5TGL0</accession>
<gene>
    <name evidence="3" type="ORF">PEL8287_03327</name>
</gene>
<keyword evidence="1" id="KW-1133">Transmembrane helix</keyword>
<dbReference type="AlphaFoldDB" id="A0A1Y5TGL0"/>
<sequence>MKILSVFALTIILNTSPLFAQSYSGDRGSGDGDPRIQMSTVAGETAGSSAGGVIIPLILLAIIAAAAAAN</sequence>
<evidence type="ECO:0008006" key="5">
    <source>
        <dbReference type="Google" id="ProtNLM"/>
    </source>
</evidence>
<feature type="chain" id="PRO_5013232433" description="Ferrochelatase" evidence="2">
    <location>
        <begin position="21"/>
        <end position="70"/>
    </location>
</feature>
<keyword evidence="1" id="KW-0472">Membrane</keyword>
<dbReference type="Proteomes" id="UP000193827">
    <property type="component" value="Unassembled WGS sequence"/>
</dbReference>
<protein>
    <recommendedName>
        <fullName evidence="5">Ferrochelatase</fullName>
    </recommendedName>
</protein>